<evidence type="ECO:0000256" key="5">
    <source>
        <dbReference type="ARBA" id="ARBA00022723"/>
    </source>
</evidence>
<dbReference type="SUPFAM" id="SSF46934">
    <property type="entry name" value="UBA-like"/>
    <property type="match status" value="1"/>
</dbReference>
<dbReference type="InterPro" id="IPR041432">
    <property type="entry name" value="UBP13_Znf-UBP_var"/>
</dbReference>
<dbReference type="PROSITE" id="PS00972">
    <property type="entry name" value="USP_1"/>
    <property type="match status" value="1"/>
</dbReference>
<dbReference type="InterPro" id="IPR028889">
    <property type="entry name" value="USP"/>
</dbReference>
<evidence type="ECO:0000256" key="6">
    <source>
        <dbReference type="ARBA" id="ARBA00022771"/>
    </source>
</evidence>
<dbReference type="Gene3D" id="1.10.8.10">
    <property type="entry name" value="DNA helicase RuvA subunit, C-terminal domain"/>
    <property type="match status" value="2"/>
</dbReference>
<dbReference type="SUPFAM" id="SSF57850">
    <property type="entry name" value="RING/U-box"/>
    <property type="match status" value="1"/>
</dbReference>
<feature type="compositionally biased region" description="Basic and acidic residues" evidence="10">
    <location>
        <begin position="706"/>
        <end position="716"/>
    </location>
</feature>
<dbReference type="PANTHER" id="PTHR24006">
    <property type="entry name" value="UBIQUITIN CARBOXYL-TERMINAL HYDROLASE"/>
    <property type="match status" value="1"/>
</dbReference>
<dbReference type="GO" id="GO:0016579">
    <property type="term" value="P:protein deubiquitination"/>
    <property type="evidence" value="ECO:0007669"/>
    <property type="project" value="InterPro"/>
</dbReference>
<comment type="catalytic activity">
    <reaction evidence="1">
        <text>Thiol-dependent hydrolysis of ester, thioester, amide, peptide and isopeptide bonds formed by the C-terminal Gly of ubiquitin (a 76-residue protein attached to proteins as an intracellular targeting signal).</text>
        <dbReference type="EC" id="3.4.19.12"/>
    </reaction>
</comment>
<keyword evidence="6 9" id="KW-0863">Zinc-finger</keyword>
<dbReference type="PANTHER" id="PTHR24006:SF664">
    <property type="entry name" value="UBIQUITIN CARBOXYL-TERMINAL HYDROLASE"/>
    <property type="match status" value="1"/>
</dbReference>
<name>A0A0F7U6Q9_NEOCL</name>
<accession>A0A0F7U6Q9</accession>
<dbReference type="Pfam" id="PF00627">
    <property type="entry name" value="UBA"/>
    <property type="match status" value="1"/>
</dbReference>
<evidence type="ECO:0000256" key="1">
    <source>
        <dbReference type="ARBA" id="ARBA00000707"/>
    </source>
</evidence>
<reference evidence="14" key="1">
    <citation type="journal article" date="2015" name="PLoS ONE">
        <title>Comprehensive Evaluation of Toxoplasma gondii VEG and Neospora caninum LIV Genomes with Tachyzoite Stage Transcriptome and Proteome Defines Novel Transcript Features.</title>
        <authorList>
            <person name="Ramaprasad A."/>
            <person name="Mourier T."/>
            <person name="Naeem R."/>
            <person name="Malas T.B."/>
            <person name="Moussa E."/>
            <person name="Panigrahi A."/>
            <person name="Vermont S.J."/>
            <person name="Otto T.D."/>
            <person name="Wastling J."/>
            <person name="Pain A."/>
        </authorList>
    </citation>
    <scope>NUCLEOTIDE SEQUENCE</scope>
    <source>
        <strain evidence="14">Liverpool</strain>
    </source>
</reference>
<evidence type="ECO:0000256" key="10">
    <source>
        <dbReference type="SAM" id="MobiDB-lite"/>
    </source>
</evidence>
<sequence>MAGAQSAGEATLPGSPFFGAFAETAPQDATEEVLKELRTLLGQARVATCMDTVVKTQCTYSLDSPLSPCGLFVNLSTFFAASIDALPLDCVLTKETASTQATSRSASAAKQICPRQRLYLHVYSKVDDEQAAKIHRKLHEAEGRTPDAKDQALPSQDEADVAAEEERASAQPHKLAINVEGGFQIEENSGDACPETLSNTFVYSLALLPPVLELPPTSYRSTYLAAASPAPDAQAAAKAQETWEKSVLRQLKFLQINTVPEALRAACQALIEHRGFGGGAASTAIGAWEEELKPSRYAANLEQVPQPPLVGPTDWRCADCGATANLWLNLSDGYIGCGRKLYGVGGGCADGREGAAIRHFEETGQKYPLIVKLGTITPYSADVYCYAPDEDCTVLDPHLPEHLAHFGINVQQLTKTEKSTNELALDWNVRHEWSRAMEADRELVPLNGAGCVGLRNLGNTCYVNAVLQVVTSLPLVREKYVALLPALLVSLSASAGMPTADFLLRQSALAAALQSPRYRLQHARRRAAVLKKVARAERGNGDALEETDEVHALEHKIADTDAAKCLAYLETDSVTPQLYRHLVGTLHPEFASSHQQDAEEFFSLLLQWLEDRDREAATRVEEAREQLRAAQSGAAETVVATDFTEHDVACAENALKRAKIEQLFTFAVEQRIECAETKQVRYSYTRQQILPLPVPLDPEIQQRFEREQREHEEAERRSKKRQKKKEGPGIDKELEDRSSPESTTTVSSENGAGSSSPGGAEASCPPPPEQLPSFTLSECLDSFLSSTLLKDFYSSATGKKGEASKQLRLASFPPYLIVQLKRFFADQNWQAKKLYCPVLVPEELSIAEARGSGLREGEVVMPEESSRRPSAGEAAGAVTAFDEELLTTLQSMGFSENACKRACLAVQGGSPDACVDWLMAHMDDADVNDPLRSESPSSSGTDEAVAMISSMGFTADQAKAGLLAVGPGGDVCSRAADWLLNHMDDLDAAVSSVLAETEKTQREAEMEDVSALTPLEKARRGLDDNPSGLYKLHGFITHMGKNANSGHYVCHVKRAGKLVLFNDEKVAEAVEPPIDLGYIYVFRRSDIPDEP</sequence>
<keyword evidence="4" id="KW-0645">Protease</keyword>
<feature type="region of interest" description="Disordered" evidence="10">
    <location>
        <begin position="706"/>
        <end position="771"/>
    </location>
</feature>
<evidence type="ECO:0000259" key="11">
    <source>
        <dbReference type="PROSITE" id="PS50030"/>
    </source>
</evidence>
<dbReference type="GO" id="GO:0005829">
    <property type="term" value="C:cytosol"/>
    <property type="evidence" value="ECO:0007669"/>
    <property type="project" value="TreeGrafter"/>
</dbReference>
<evidence type="ECO:0000256" key="7">
    <source>
        <dbReference type="ARBA" id="ARBA00022807"/>
    </source>
</evidence>
<evidence type="ECO:0000256" key="2">
    <source>
        <dbReference type="ARBA" id="ARBA00009085"/>
    </source>
</evidence>
<feature type="domain" description="UBA" evidence="11">
    <location>
        <begin position="880"/>
        <end position="921"/>
    </location>
</feature>
<dbReference type="Pfam" id="PF17807">
    <property type="entry name" value="zf-UBP_var"/>
    <property type="match status" value="1"/>
</dbReference>
<dbReference type="InterPro" id="IPR018200">
    <property type="entry name" value="USP_CS"/>
</dbReference>
<evidence type="ECO:0000259" key="12">
    <source>
        <dbReference type="PROSITE" id="PS50235"/>
    </source>
</evidence>
<evidence type="ECO:0000259" key="13">
    <source>
        <dbReference type="PROSITE" id="PS50271"/>
    </source>
</evidence>
<dbReference type="Gene3D" id="3.30.40.10">
    <property type="entry name" value="Zinc/RING finger domain, C3HC4 (zinc finger)"/>
    <property type="match status" value="2"/>
</dbReference>
<feature type="compositionally biased region" description="Basic and acidic residues" evidence="10">
    <location>
        <begin position="139"/>
        <end position="150"/>
    </location>
</feature>
<dbReference type="GO" id="GO:0008270">
    <property type="term" value="F:zinc ion binding"/>
    <property type="evidence" value="ECO:0007669"/>
    <property type="project" value="UniProtKB-KW"/>
</dbReference>
<keyword evidence="7" id="KW-0788">Thiol protease</keyword>
<keyword evidence="8" id="KW-0862">Zinc</keyword>
<protein>
    <recommendedName>
        <fullName evidence="3">ubiquitinyl hydrolase 1</fullName>
        <ecNumber evidence="3">3.4.19.12</ecNumber>
    </recommendedName>
</protein>
<feature type="compositionally biased region" description="Basic and acidic residues" evidence="10">
    <location>
        <begin position="725"/>
        <end position="739"/>
    </location>
</feature>
<dbReference type="PROSITE" id="PS00973">
    <property type="entry name" value="USP_2"/>
    <property type="match status" value="1"/>
</dbReference>
<evidence type="ECO:0000256" key="3">
    <source>
        <dbReference type="ARBA" id="ARBA00012759"/>
    </source>
</evidence>
<feature type="compositionally biased region" description="Low complexity" evidence="10">
    <location>
        <begin position="740"/>
        <end position="763"/>
    </location>
</feature>
<dbReference type="Pfam" id="PF00443">
    <property type="entry name" value="UCH"/>
    <property type="match status" value="1"/>
</dbReference>
<evidence type="ECO:0000256" key="4">
    <source>
        <dbReference type="ARBA" id="ARBA00022670"/>
    </source>
</evidence>
<proteinExistence type="inferred from homology"/>
<dbReference type="PROSITE" id="PS50271">
    <property type="entry name" value="ZF_UBP"/>
    <property type="match status" value="1"/>
</dbReference>
<gene>
    <name evidence="14" type="ORF">BN1204_013610</name>
</gene>
<organism evidence="14">
    <name type="scientific">Neospora caninum (strain Liverpool)</name>
    <dbReference type="NCBI Taxonomy" id="572307"/>
    <lineage>
        <taxon>Eukaryota</taxon>
        <taxon>Sar</taxon>
        <taxon>Alveolata</taxon>
        <taxon>Apicomplexa</taxon>
        <taxon>Conoidasida</taxon>
        <taxon>Coccidia</taxon>
        <taxon>Eucoccidiorida</taxon>
        <taxon>Eimeriorina</taxon>
        <taxon>Sarcocystidae</taxon>
        <taxon>Neospora</taxon>
    </lineage>
</organism>
<dbReference type="SMART" id="SM00165">
    <property type="entry name" value="UBA"/>
    <property type="match status" value="2"/>
</dbReference>
<dbReference type="EC" id="3.4.19.12" evidence="3"/>
<dbReference type="Gene3D" id="3.90.70.10">
    <property type="entry name" value="Cysteine proteinases"/>
    <property type="match status" value="1"/>
</dbReference>
<evidence type="ECO:0000256" key="9">
    <source>
        <dbReference type="PROSITE-ProRule" id="PRU00502"/>
    </source>
</evidence>
<keyword evidence="5" id="KW-0479">Metal-binding</keyword>
<dbReference type="PROSITE" id="PS50030">
    <property type="entry name" value="UBA"/>
    <property type="match status" value="1"/>
</dbReference>
<dbReference type="AlphaFoldDB" id="A0A0F7U6Q9"/>
<comment type="similarity">
    <text evidence="2">Belongs to the peptidase C19 family.</text>
</comment>
<dbReference type="InterPro" id="IPR015940">
    <property type="entry name" value="UBA"/>
</dbReference>
<dbReference type="InterPro" id="IPR001394">
    <property type="entry name" value="Peptidase_C19_UCH"/>
</dbReference>
<dbReference type="InterPro" id="IPR009060">
    <property type="entry name" value="UBA-like_sf"/>
</dbReference>
<dbReference type="InterPro" id="IPR001607">
    <property type="entry name" value="Znf_UBP"/>
</dbReference>
<dbReference type="InterPro" id="IPR038765">
    <property type="entry name" value="Papain-like_cys_pep_sf"/>
</dbReference>
<evidence type="ECO:0000256" key="8">
    <source>
        <dbReference type="ARBA" id="ARBA00022833"/>
    </source>
</evidence>
<dbReference type="InterPro" id="IPR050164">
    <property type="entry name" value="Peptidase_C19"/>
</dbReference>
<dbReference type="GO" id="GO:0004843">
    <property type="term" value="F:cysteine-type deubiquitinase activity"/>
    <property type="evidence" value="ECO:0007669"/>
    <property type="project" value="UniProtKB-EC"/>
</dbReference>
<evidence type="ECO:0000313" key="14">
    <source>
        <dbReference type="EMBL" id="CEL65519.1"/>
    </source>
</evidence>
<dbReference type="PROSITE" id="PS50235">
    <property type="entry name" value="USP_3"/>
    <property type="match status" value="1"/>
</dbReference>
<feature type="domain" description="USP" evidence="12">
    <location>
        <begin position="452"/>
        <end position="1085"/>
    </location>
</feature>
<dbReference type="SMART" id="SM00290">
    <property type="entry name" value="ZnF_UBP"/>
    <property type="match status" value="1"/>
</dbReference>
<dbReference type="SUPFAM" id="SSF54001">
    <property type="entry name" value="Cysteine proteinases"/>
    <property type="match status" value="1"/>
</dbReference>
<dbReference type="GO" id="GO:0006508">
    <property type="term" value="P:proteolysis"/>
    <property type="evidence" value="ECO:0007669"/>
    <property type="project" value="UniProtKB-KW"/>
</dbReference>
<feature type="domain" description="UBP-type" evidence="13">
    <location>
        <begin position="293"/>
        <end position="410"/>
    </location>
</feature>
<dbReference type="EMBL" id="LN714479">
    <property type="protein sequence ID" value="CEL65519.1"/>
    <property type="molecule type" value="Genomic_DNA"/>
</dbReference>
<dbReference type="Pfam" id="PF02148">
    <property type="entry name" value="zf-UBP"/>
    <property type="match status" value="1"/>
</dbReference>
<dbReference type="InterPro" id="IPR013083">
    <property type="entry name" value="Znf_RING/FYVE/PHD"/>
</dbReference>
<dbReference type="GO" id="GO:0005634">
    <property type="term" value="C:nucleus"/>
    <property type="evidence" value="ECO:0007669"/>
    <property type="project" value="TreeGrafter"/>
</dbReference>
<feature type="region of interest" description="Disordered" evidence="10">
    <location>
        <begin position="138"/>
        <end position="171"/>
    </location>
</feature>
<keyword evidence="14" id="KW-0378">Hydrolase</keyword>